<dbReference type="InterPro" id="IPR000847">
    <property type="entry name" value="LysR_HTH_N"/>
</dbReference>
<dbReference type="Pfam" id="PF03466">
    <property type="entry name" value="LysR_substrate"/>
    <property type="match status" value="1"/>
</dbReference>
<dbReference type="OrthoDB" id="116299at2"/>
<dbReference type="AlphaFoldDB" id="A0A5B9ECE5"/>
<evidence type="ECO:0000256" key="2">
    <source>
        <dbReference type="ARBA" id="ARBA00023015"/>
    </source>
</evidence>
<dbReference type="GO" id="GO:0043565">
    <property type="term" value="F:sequence-specific DNA binding"/>
    <property type="evidence" value="ECO:0007669"/>
    <property type="project" value="TreeGrafter"/>
</dbReference>
<evidence type="ECO:0000313" key="7">
    <source>
        <dbReference type="Proteomes" id="UP000321820"/>
    </source>
</evidence>
<dbReference type="SUPFAM" id="SSF46785">
    <property type="entry name" value="Winged helix' DNA-binding domain"/>
    <property type="match status" value="1"/>
</dbReference>
<dbReference type="SUPFAM" id="SSF53850">
    <property type="entry name" value="Periplasmic binding protein-like II"/>
    <property type="match status" value="1"/>
</dbReference>
<dbReference type="InterPro" id="IPR036388">
    <property type="entry name" value="WH-like_DNA-bd_sf"/>
</dbReference>
<sequence length="297" mass="32775">MLDLNGMQIFAEVAKQASFTTAAKALGLPKSTVSRSLANLEDRLGVQLLERTTRNVRLTDAGEIYLERCRRMLDEAEDADLVMNSLRGTPRGRLRIGAPIAFIRFSLGPQLPSFLAKFPEMSVSLHILNGSGQSRENALDIAIRSGDLEDSELIVKPLKTIRLGIYASPFYLKKQARAHHPSDLRGMSCITTTCGALGSAADGTLWRLKRGAEVQDVRVESRIAVPDPFLNYELALHGLGLAQLSQALVKEHVEAKRLIRVLPEWEPDTVRLRALYSARLSASPKLRAFLSFLEGCV</sequence>
<dbReference type="InterPro" id="IPR036390">
    <property type="entry name" value="WH_DNA-bd_sf"/>
</dbReference>
<dbReference type="Gene3D" id="1.10.10.10">
    <property type="entry name" value="Winged helix-like DNA-binding domain superfamily/Winged helix DNA-binding domain"/>
    <property type="match status" value="1"/>
</dbReference>
<dbReference type="FunFam" id="1.10.10.10:FF:000001">
    <property type="entry name" value="LysR family transcriptional regulator"/>
    <property type="match status" value="1"/>
</dbReference>
<dbReference type="InterPro" id="IPR005119">
    <property type="entry name" value="LysR_subst-bd"/>
</dbReference>
<gene>
    <name evidence="6" type="ORF">FTW19_12760</name>
</gene>
<keyword evidence="2" id="KW-0805">Transcription regulation</keyword>
<dbReference type="GO" id="GO:0003700">
    <property type="term" value="F:DNA-binding transcription factor activity"/>
    <property type="evidence" value="ECO:0007669"/>
    <property type="project" value="InterPro"/>
</dbReference>
<dbReference type="PROSITE" id="PS50931">
    <property type="entry name" value="HTH_LYSR"/>
    <property type="match status" value="1"/>
</dbReference>
<keyword evidence="7" id="KW-1185">Reference proteome</keyword>
<dbReference type="PANTHER" id="PTHR30537">
    <property type="entry name" value="HTH-TYPE TRANSCRIPTIONAL REGULATOR"/>
    <property type="match status" value="1"/>
</dbReference>
<dbReference type="KEGG" id="talb:FTW19_12760"/>
<dbReference type="GO" id="GO:0006351">
    <property type="term" value="P:DNA-templated transcription"/>
    <property type="evidence" value="ECO:0007669"/>
    <property type="project" value="TreeGrafter"/>
</dbReference>
<dbReference type="Pfam" id="PF00126">
    <property type="entry name" value="HTH_1"/>
    <property type="match status" value="1"/>
</dbReference>
<dbReference type="EMBL" id="CP042806">
    <property type="protein sequence ID" value="QEE28795.1"/>
    <property type="molecule type" value="Genomic_DNA"/>
</dbReference>
<dbReference type="RefSeq" id="WP_147647995.1">
    <property type="nucleotide sequence ID" value="NZ_CP042806.1"/>
</dbReference>
<accession>A0A5B9ECE5</accession>
<evidence type="ECO:0000256" key="1">
    <source>
        <dbReference type="ARBA" id="ARBA00009437"/>
    </source>
</evidence>
<proteinExistence type="inferred from homology"/>
<evidence type="ECO:0000313" key="6">
    <source>
        <dbReference type="EMBL" id="QEE28795.1"/>
    </source>
</evidence>
<dbReference type="InterPro" id="IPR058163">
    <property type="entry name" value="LysR-type_TF_proteobact-type"/>
</dbReference>
<evidence type="ECO:0000256" key="4">
    <source>
        <dbReference type="ARBA" id="ARBA00023163"/>
    </source>
</evidence>
<feature type="domain" description="HTH lysR-type" evidence="5">
    <location>
        <begin position="2"/>
        <end position="59"/>
    </location>
</feature>
<name>A0A5B9ECE5_9BACT</name>
<dbReference type="PRINTS" id="PR00039">
    <property type="entry name" value="HTHLYSR"/>
</dbReference>
<reference evidence="6 7" key="1">
    <citation type="submission" date="2019-08" db="EMBL/GenBank/DDBJ databases">
        <title>Complete genome sequence of Terriglobus albidus strain ORNL.</title>
        <authorList>
            <person name="Podar M."/>
        </authorList>
    </citation>
    <scope>NUCLEOTIDE SEQUENCE [LARGE SCALE GENOMIC DNA]</scope>
    <source>
        <strain evidence="6 7">ORNL</strain>
    </source>
</reference>
<keyword evidence="4" id="KW-0804">Transcription</keyword>
<evidence type="ECO:0000259" key="5">
    <source>
        <dbReference type="PROSITE" id="PS50931"/>
    </source>
</evidence>
<keyword evidence="3" id="KW-0238">DNA-binding</keyword>
<dbReference type="Gene3D" id="3.40.190.290">
    <property type="match status" value="1"/>
</dbReference>
<comment type="similarity">
    <text evidence="1">Belongs to the LysR transcriptional regulatory family.</text>
</comment>
<protein>
    <submittedName>
        <fullName evidence="6">LysR family transcriptional regulator</fullName>
    </submittedName>
</protein>
<evidence type="ECO:0000256" key="3">
    <source>
        <dbReference type="ARBA" id="ARBA00023125"/>
    </source>
</evidence>
<dbReference type="PANTHER" id="PTHR30537:SF5">
    <property type="entry name" value="HTH-TYPE TRANSCRIPTIONAL ACTIVATOR TTDR-RELATED"/>
    <property type="match status" value="1"/>
</dbReference>
<dbReference type="Proteomes" id="UP000321820">
    <property type="component" value="Chromosome"/>
</dbReference>
<dbReference type="CDD" id="cd08422">
    <property type="entry name" value="PBP2_CrgA_like"/>
    <property type="match status" value="1"/>
</dbReference>
<organism evidence="6 7">
    <name type="scientific">Terriglobus albidus</name>
    <dbReference type="NCBI Taxonomy" id="1592106"/>
    <lineage>
        <taxon>Bacteria</taxon>
        <taxon>Pseudomonadati</taxon>
        <taxon>Acidobacteriota</taxon>
        <taxon>Terriglobia</taxon>
        <taxon>Terriglobales</taxon>
        <taxon>Acidobacteriaceae</taxon>
        <taxon>Terriglobus</taxon>
    </lineage>
</organism>